<keyword evidence="3" id="KW-1003">Cell membrane</keyword>
<keyword evidence="11" id="KW-1185">Reference proteome</keyword>
<dbReference type="EMBL" id="DF973189">
    <property type="protein sequence ID" value="GAU18804.1"/>
    <property type="molecule type" value="Genomic_DNA"/>
</dbReference>
<dbReference type="InterPro" id="IPR045003">
    <property type="entry name" value="FLA_A"/>
</dbReference>
<evidence type="ECO:0000313" key="10">
    <source>
        <dbReference type="EMBL" id="GAU18804.1"/>
    </source>
</evidence>
<dbReference type="GO" id="GO:0098552">
    <property type="term" value="C:side of membrane"/>
    <property type="evidence" value="ECO:0007669"/>
    <property type="project" value="UniProtKB-KW"/>
</dbReference>
<dbReference type="GO" id="GO:0005886">
    <property type="term" value="C:plasma membrane"/>
    <property type="evidence" value="ECO:0007669"/>
    <property type="project" value="UniProtKB-SubCell"/>
</dbReference>
<keyword evidence="6" id="KW-0472">Membrane</keyword>
<dbReference type="SMART" id="SM00554">
    <property type="entry name" value="FAS1"/>
    <property type="match status" value="1"/>
</dbReference>
<protein>
    <recommendedName>
        <fullName evidence="9">FAS1 domain-containing protein</fullName>
    </recommendedName>
</protein>
<reference evidence="11" key="1">
    <citation type="journal article" date="2017" name="Front. Plant Sci.">
        <title>Climate Clever Clovers: New Paradigm to Reduce the Environmental Footprint of Ruminants by Breeding Low Methanogenic Forages Utilizing Haplotype Variation.</title>
        <authorList>
            <person name="Kaur P."/>
            <person name="Appels R."/>
            <person name="Bayer P.E."/>
            <person name="Keeble-Gagnere G."/>
            <person name="Wang J."/>
            <person name="Hirakawa H."/>
            <person name="Shirasawa K."/>
            <person name="Vercoe P."/>
            <person name="Stefanova K."/>
            <person name="Durmic Z."/>
            <person name="Nichols P."/>
            <person name="Revell C."/>
            <person name="Isobe S.N."/>
            <person name="Edwards D."/>
            <person name="Erskine W."/>
        </authorList>
    </citation>
    <scope>NUCLEOTIDE SEQUENCE [LARGE SCALE GENOMIC DNA]</scope>
    <source>
        <strain evidence="11">cv. Daliak</strain>
    </source>
</reference>
<sequence length="317" mass="32519">MKNIMQQSLISTSFLLLTITFYTTTTLAQLSPIQPPTTSSPSPPSPPLPAVASPPLPTTAAAPSPGLNTVPLVPTTPTGAPSPATIIPKGPTIDILNILQKAKRFSVLIRLLKTTQLVNQLNSQLVSSPSGSGGLTIFAPEDSAFSKLKAGFLNSLNDRQKVELLQFHSLASFVSISNFDTLTNPVQTQAGDDARLQLNVTTYGGNQVGMATGAVNASVTGTVYTDSKLAIYQVDKVLLPLDLVLPAKAPALAPSPALAKGLPKAGKANSSALDAGSGAGSDDGDTKDLPAEASGAVSLIMWMNVVIGMGLAAGVVL</sequence>
<feature type="compositionally biased region" description="Pro residues" evidence="8">
    <location>
        <begin position="41"/>
        <end position="57"/>
    </location>
</feature>
<name>A0A2Z6LMC3_TRISU</name>
<evidence type="ECO:0000256" key="3">
    <source>
        <dbReference type="ARBA" id="ARBA00022475"/>
    </source>
</evidence>
<comment type="subcellular location">
    <subcellularLocation>
        <location evidence="1">Cell membrane</location>
        <topology evidence="1">Lipid-anchor</topology>
        <topology evidence="1">GPI-anchor</topology>
    </subcellularLocation>
</comment>
<feature type="compositionally biased region" description="Low complexity" evidence="8">
    <location>
        <begin position="58"/>
        <end position="75"/>
    </location>
</feature>
<dbReference type="Pfam" id="PF02469">
    <property type="entry name" value="Fasciclin"/>
    <property type="match status" value="1"/>
</dbReference>
<evidence type="ECO:0000259" key="9">
    <source>
        <dbReference type="PROSITE" id="PS50213"/>
    </source>
</evidence>
<evidence type="ECO:0000256" key="7">
    <source>
        <dbReference type="ARBA" id="ARBA00024686"/>
    </source>
</evidence>
<evidence type="ECO:0000256" key="1">
    <source>
        <dbReference type="ARBA" id="ARBA00004609"/>
    </source>
</evidence>
<dbReference type="GO" id="GO:0009834">
    <property type="term" value="P:plant-type secondary cell wall biogenesis"/>
    <property type="evidence" value="ECO:0007669"/>
    <property type="project" value="TreeGrafter"/>
</dbReference>
<evidence type="ECO:0000256" key="8">
    <source>
        <dbReference type="SAM" id="MobiDB-lite"/>
    </source>
</evidence>
<dbReference type="AlphaFoldDB" id="A0A2Z6LMC3"/>
<dbReference type="PANTHER" id="PTHR32077:SF56">
    <property type="entry name" value="FASCICLIN DOMAIN PROTEIN"/>
    <property type="match status" value="1"/>
</dbReference>
<dbReference type="PROSITE" id="PS50213">
    <property type="entry name" value="FAS1"/>
    <property type="match status" value="1"/>
</dbReference>
<feature type="domain" description="FAS1" evidence="9">
    <location>
        <begin position="92"/>
        <end position="238"/>
    </location>
</feature>
<evidence type="ECO:0000256" key="5">
    <source>
        <dbReference type="ARBA" id="ARBA00022729"/>
    </source>
</evidence>
<dbReference type="PANTHER" id="PTHR32077">
    <property type="entry name" value="FASCICLIN-LIKE ARABINOGALACTAN PROTEIN"/>
    <property type="match status" value="1"/>
</dbReference>
<accession>A0A2Z6LMC3</accession>
<comment type="function">
    <text evidence="7">May be a cell surface adhesion protein.</text>
</comment>
<keyword evidence="4" id="KW-0325">Glycoprotein</keyword>
<evidence type="ECO:0000256" key="6">
    <source>
        <dbReference type="ARBA" id="ARBA00023136"/>
    </source>
</evidence>
<gene>
    <name evidence="10" type="ORF">TSUD_80930</name>
</gene>
<dbReference type="Proteomes" id="UP000242715">
    <property type="component" value="Unassembled WGS sequence"/>
</dbReference>
<evidence type="ECO:0000313" key="11">
    <source>
        <dbReference type="Proteomes" id="UP000242715"/>
    </source>
</evidence>
<dbReference type="InterPro" id="IPR000782">
    <property type="entry name" value="FAS1_domain"/>
</dbReference>
<dbReference type="OrthoDB" id="286301at2759"/>
<dbReference type="Gene3D" id="2.30.180.10">
    <property type="entry name" value="FAS1 domain"/>
    <property type="match status" value="1"/>
</dbReference>
<feature type="region of interest" description="Disordered" evidence="8">
    <location>
        <begin position="32"/>
        <end position="75"/>
    </location>
</feature>
<keyword evidence="4" id="KW-0336">GPI-anchor</keyword>
<comment type="similarity">
    <text evidence="2">Belongs to the fasciclin-like AGP family.</text>
</comment>
<dbReference type="SUPFAM" id="SSF82153">
    <property type="entry name" value="FAS1 domain"/>
    <property type="match status" value="1"/>
</dbReference>
<dbReference type="InterPro" id="IPR036378">
    <property type="entry name" value="FAS1_dom_sf"/>
</dbReference>
<evidence type="ECO:0000256" key="4">
    <source>
        <dbReference type="ARBA" id="ARBA00022622"/>
    </source>
</evidence>
<keyword evidence="4" id="KW-0449">Lipoprotein</keyword>
<evidence type="ECO:0000256" key="2">
    <source>
        <dbReference type="ARBA" id="ARBA00007843"/>
    </source>
</evidence>
<keyword evidence="5" id="KW-0732">Signal</keyword>
<proteinExistence type="inferred from homology"/>
<dbReference type="FunFam" id="2.30.180.10:FF:000009">
    <property type="entry name" value="Fasciclin-like arabinogalactan protein 11"/>
    <property type="match status" value="1"/>
</dbReference>
<organism evidence="10 11">
    <name type="scientific">Trifolium subterraneum</name>
    <name type="common">Subterranean clover</name>
    <dbReference type="NCBI Taxonomy" id="3900"/>
    <lineage>
        <taxon>Eukaryota</taxon>
        <taxon>Viridiplantae</taxon>
        <taxon>Streptophyta</taxon>
        <taxon>Embryophyta</taxon>
        <taxon>Tracheophyta</taxon>
        <taxon>Spermatophyta</taxon>
        <taxon>Magnoliopsida</taxon>
        <taxon>eudicotyledons</taxon>
        <taxon>Gunneridae</taxon>
        <taxon>Pentapetalae</taxon>
        <taxon>rosids</taxon>
        <taxon>fabids</taxon>
        <taxon>Fabales</taxon>
        <taxon>Fabaceae</taxon>
        <taxon>Papilionoideae</taxon>
        <taxon>50 kb inversion clade</taxon>
        <taxon>NPAAA clade</taxon>
        <taxon>Hologalegina</taxon>
        <taxon>IRL clade</taxon>
        <taxon>Trifolieae</taxon>
        <taxon>Trifolium</taxon>
    </lineage>
</organism>